<gene>
    <name evidence="1" type="ORF">FOZ62_002763</name>
</gene>
<dbReference type="AlphaFoldDB" id="A0A7J6TT69"/>
<dbReference type="Proteomes" id="UP000574390">
    <property type="component" value="Unassembled WGS sequence"/>
</dbReference>
<evidence type="ECO:0000313" key="1">
    <source>
        <dbReference type="EMBL" id="KAF4748584.1"/>
    </source>
</evidence>
<reference evidence="1 2" key="1">
    <citation type="submission" date="2020-04" db="EMBL/GenBank/DDBJ databases">
        <title>Perkinsus olseni comparative genomics.</title>
        <authorList>
            <person name="Bogema D.R."/>
        </authorList>
    </citation>
    <scope>NUCLEOTIDE SEQUENCE [LARGE SCALE GENOMIC DNA]</scope>
    <source>
        <strain evidence="1">ATCC PRA-205</strain>
    </source>
</reference>
<evidence type="ECO:0000313" key="2">
    <source>
        <dbReference type="Proteomes" id="UP000574390"/>
    </source>
</evidence>
<proteinExistence type="predicted"/>
<name>A0A7J6TT69_PEROL</name>
<dbReference type="EMBL" id="JABANM010004858">
    <property type="protein sequence ID" value="KAF4748584.1"/>
    <property type="molecule type" value="Genomic_DNA"/>
</dbReference>
<accession>A0A7J6TT69</accession>
<organism evidence="1 2">
    <name type="scientific">Perkinsus olseni</name>
    <name type="common">Perkinsus atlanticus</name>
    <dbReference type="NCBI Taxonomy" id="32597"/>
    <lineage>
        <taxon>Eukaryota</taxon>
        <taxon>Sar</taxon>
        <taxon>Alveolata</taxon>
        <taxon>Perkinsozoa</taxon>
        <taxon>Perkinsea</taxon>
        <taxon>Perkinsida</taxon>
        <taxon>Perkinsidae</taxon>
        <taxon>Perkinsus</taxon>
    </lineage>
</organism>
<protein>
    <submittedName>
        <fullName evidence="1">Uncharacterized protein</fullName>
    </submittedName>
</protein>
<comment type="caution">
    <text evidence="1">The sequence shown here is derived from an EMBL/GenBank/DDBJ whole genome shotgun (WGS) entry which is preliminary data.</text>
</comment>
<sequence length="153" mass="17827">MSGLGFMAMHPEMASAAYGLKERTHRGEVPDENLRLRLKIKDEDSGFSEEYRVQDAGELGPAFRLFTSAYDKTQERGHKDGSIGCRFGSEEIVGRQRHFQEMANGSCRQMRVSFFEFSAPLPRKRRIFRLRGTSCLRWARWEIRLHLRRQVCI</sequence>